<keyword evidence="2" id="KW-1133">Transmembrane helix</keyword>
<dbReference type="AlphaFoldDB" id="A0AA39HG98"/>
<comment type="caution">
    <text evidence="3">The sequence shown here is derived from an EMBL/GenBank/DDBJ whole genome shotgun (WGS) entry which is preliminary data.</text>
</comment>
<gene>
    <name evidence="3" type="ORF">QR680_017639</name>
</gene>
<keyword evidence="2" id="KW-0812">Transmembrane</keyword>
<proteinExistence type="predicted"/>
<protein>
    <submittedName>
        <fullName evidence="3">Uncharacterized protein</fullName>
    </submittedName>
</protein>
<feature type="compositionally biased region" description="Acidic residues" evidence="1">
    <location>
        <begin position="229"/>
        <end position="240"/>
    </location>
</feature>
<evidence type="ECO:0000256" key="2">
    <source>
        <dbReference type="SAM" id="Phobius"/>
    </source>
</evidence>
<feature type="compositionally biased region" description="Low complexity" evidence="1">
    <location>
        <begin position="246"/>
        <end position="259"/>
    </location>
</feature>
<feature type="compositionally biased region" description="Polar residues" evidence="1">
    <location>
        <begin position="414"/>
        <end position="424"/>
    </location>
</feature>
<feature type="region of interest" description="Disordered" evidence="1">
    <location>
        <begin position="183"/>
        <end position="259"/>
    </location>
</feature>
<feature type="region of interest" description="Disordered" evidence="1">
    <location>
        <begin position="399"/>
        <end position="528"/>
    </location>
</feature>
<feature type="region of interest" description="Disordered" evidence="1">
    <location>
        <begin position="278"/>
        <end position="309"/>
    </location>
</feature>
<evidence type="ECO:0000313" key="3">
    <source>
        <dbReference type="EMBL" id="KAK0404804.1"/>
    </source>
</evidence>
<organism evidence="3 4">
    <name type="scientific">Steinernema hermaphroditum</name>
    <dbReference type="NCBI Taxonomy" id="289476"/>
    <lineage>
        <taxon>Eukaryota</taxon>
        <taxon>Metazoa</taxon>
        <taxon>Ecdysozoa</taxon>
        <taxon>Nematoda</taxon>
        <taxon>Chromadorea</taxon>
        <taxon>Rhabditida</taxon>
        <taxon>Tylenchina</taxon>
        <taxon>Panagrolaimomorpha</taxon>
        <taxon>Strongyloidoidea</taxon>
        <taxon>Steinernematidae</taxon>
        <taxon>Steinernema</taxon>
    </lineage>
</organism>
<sequence length="699" mass="77431">METVGGEVPLWFVCVVVIPFLGIVVFLIFIVGHEMEIGVLRKRRRRFGSGECVDLVQLAYDLYVTQPPAHEHYVYKSFRRPLDALMTSRSGPLFCLFLLGLAASARGQKPSETLLGLPPLPAYFEDDEPTTVEKAAATTTAKPRKTPNPFTLSVYSPLPPHRNFLFPDAPYLVNNIPELPPQHESKYKGRYDDDGVFHPDDEEPKASKEAKETKKAQALGAKIQKTEDSAEEADTDTEEAEGSRETTPTPLATTPQPMQQHLPIKKLSALRENIHSIAESSSVPPSASEEPPEAVAVTSSIPVPPSKTTRKMVEVAASAVDDERRLPPVALPHPTFIPTGEFVDALPRQSPNAIGDIPVTKTPRGAAGAKRIGGFKARRLQPQARRKITTIVPQTQPVESFEQDNKITEAPRASTVTRKVQNTHAELPETSLTRTTTQVPPRRPRPHGSRPFRRGIRPKAPLQRRLNENRPPAQQNVAPPPLIRKDGHQGLPQAQPLPPEARRPPPPPPPPRGPPVQLPPQPPGRRPEDAAYMAELELYDWSVFQRANSRGRFTAQSQPTFENSGDARFLRELDDYDALEHQQHFTDNPPQLRVNLPTTTLPPVNDRQELIPLRNGDVNSNGNGNGNQNSFIPNVNNNNNFNGFANRGSQPDNGNFIHNIFNPNLFNQGGQGFFNGAQQVTPHPLLNVFSLFTFPQGRR</sequence>
<reference evidence="3" key="1">
    <citation type="submission" date="2023-06" db="EMBL/GenBank/DDBJ databases">
        <title>Genomic analysis of the entomopathogenic nematode Steinernema hermaphroditum.</title>
        <authorList>
            <person name="Schwarz E.M."/>
            <person name="Heppert J.K."/>
            <person name="Baniya A."/>
            <person name="Schwartz H.T."/>
            <person name="Tan C.-H."/>
            <person name="Antoshechkin I."/>
            <person name="Sternberg P.W."/>
            <person name="Goodrich-Blair H."/>
            <person name="Dillman A.R."/>
        </authorList>
    </citation>
    <scope>NUCLEOTIDE SEQUENCE</scope>
    <source>
        <strain evidence="3">PS9179</strain>
        <tissue evidence="3">Whole animal</tissue>
    </source>
</reference>
<feature type="compositionally biased region" description="Low complexity" evidence="1">
    <location>
        <begin position="619"/>
        <end position="646"/>
    </location>
</feature>
<feature type="compositionally biased region" description="Basic residues" evidence="1">
    <location>
        <begin position="442"/>
        <end position="457"/>
    </location>
</feature>
<feature type="region of interest" description="Disordered" evidence="1">
    <location>
        <begin position="619"/>
        <end position="649"/>
    </location>
</feature>
<accession>A0AA39HG98</accession>
<feature type="compositionally biased region" description="Basic and acidic residues" evidence="1">
    <location>
        <begin position="183"/>
        <end position="215"/>
    </location>
</feature>
<evidence type="ECO:0000313" key="4">
    <source>
        <dbReference type="Proteomes" id="UP001175271"/>
    </source>
</evidence>
<keyword evidence="4" id="KW-1185">Reference proteome</keyword>
<feature type="transmembrane region" description="Helical" evidence="2">
    <location>
        <begin position="12"/>
        <end position="35"/>
    </location>
</feature>
<dbReference type="EMBL" id="JAUCMV010000004">
    <property type="protein sequence ID" value="KAK0404804.1"/>
    <property type="molecule type" value="Genomic_DNA"/>
</dbReference>
<feature type="compositionally biased region" description="Low complexity" evidence="1">
    <location>
        <begin position="278"/>
        <end position="297"/>
    </location>
</feature>
<dbReference type="Proteomes" id="UP001175271">
    <property type="component" value="Unassembled WGS sequence"/>
</dbReference>
<name>A0AA39HG98_9BILA</name>
<feature type="compositionally biased region" description="Pro residues" evidence="1">
    <location>
        <begin position="495"/>
        <end position="524"/>
    </location>
</feature>
<evidence type="ECO:0000256" key="1">
    <source>
        <dbReference type="SAM" id="MobiDB-lite"/>
    </source>
</evidence>
<keyword evidence="2" id="KW-0472">Membrane</keyword>